<dbReference type="Pfam" id="PF00535">
    <property type="entry name" value="Glycos_transf_2"/>
    <property type="match status" value="1"/>
</dbReference>
<evidence type="ECO:0000313" key="3">
    <source>
        <dbReference type="Proteomes" id="UP000000383"/>
    </source>
</evidence>
<dbReference type="InterPro" id="IPR050834">
    <property type="entry name" value="Glycosyltransf_2"/>
</dbReference>
<dbReference type="PANTHER" id="PTHR43685">
    <property type="entry name" value="GLYCOSYLTRANSFERASE"/>
    <property type="match status" value="1"/>
</dbReference>
<dbReference type="CAZy" id="GT2">
    <property type="family name" value="Glycosyltransferase Family 2"/>
</dbReference>
<dbReference type="InterPro" id="IPR001173">
    <property type="entry name" value="Glyco_trans_2-like"/>
</dbReference>
<accession>D7DHU3</accession>
<dbReference type="eggNOG" id="COG0463">
    <property type="taxonomic scope" value="Bacteria"/>
</dbReference>
<organism evidence="2 3">
    <name type="scientific">Methylotenera versatilis (strain 301)</name>
    <dbReference type="NCBI Taxonomy" id="666681"/>
    <lineage>
        <taxon>Bacteria</taxon>
        <taxon>Pseudomonadati</taxon>
        <taxon>Pseudomonadota</taxon>
        <taxon>Betaproteobacteria</taxon>
        <taxon>Nitrosomonadales</taxon>
        <taxon>Methylophilaceae</taxon>
        <taxon>Methylotenera</taxon>
    </lineage>
</organism>
<gene>
    <name evidence="2" type="ordered locus">M301_1244</name>
</gene>
<dbReference type="AlphaFoldDB" id="D7DHU3"/>
<dbReference type="CDD" id="cd04196">
    <property type="entry name" value="GT_2_like_d"/>
    <property type="match status" value="1"/>
</dbReference>
<dbReference type="GO" id="GO:0016740">
    <property type="term" value="F:transferase activity"/>
    <property type="evidence" value="ECO:0007669"/>
    <property type="project" value="UniProtKB-KW"/>
</dbReference>
<feature type="domain" description="Glycosyltransferase 2-like" evidence="1">
    <location>
        <begin position="8"/>
        <end position="133"/>
    </location>
</feature>
<name>D7DHU3_METV0</name>
<evidence type="ECO:0000259" key="1">
    <source>
        <dbReference type="Pfam" id="PF00535"/>
    </source>
</evidence>
<sequence>MHTDTVAILMATFNGQKFLEEQIHSIESQSYQNWKIWISDDESKDDTFKKLLALEQRIGKSKISINKGPQKGFCQNFLSLICHADIKADFYAFADQDDIWQTNKLKRAVDWLKPIPKELPALYCSRTEIVSDIDKSIGQSPLFKKPPSFANALVQNIAGGNTMVMNDAARSLLKNAGEFVLAVSHDWWAYQLITGAGGVVFYDPVSEVRYRQHSNNLVGSNNGLHQKLQRIVLLFKGRFRSWNAVNIKSLNEVSFLLNEENLKILQVLSHARDGNLLVRLFGVYRSGVYRQTLCGNLGLFVATIFKKL</sequence>
<dbReference type="Gene3D" id="3.90.550.10">
    <property type="entry name" value="Spore Coat Polysaccharide Biosynthesis Protein SpsA, Chain A"/>
    <property type="match status" value="1"/>
</dbReference>
<keyword evidence="2" id="KW-0808">Transferase</keyword>
<reference evidence="2 3" key="2">
    <citation type="journal article" date="2011" name="J. Bacteriol.">
        <title>Genomes of three methylotrophs from a single niche uncover genetic and metabolic divergence of Methylophilaceae.</title>
        <authorList>
            <person name="Lapidus A."/>
            <person name="Clum A."/>
            <person name="Labutti K."/>
            <person name="Kaluzhnaya M.G."/>
            <person name="Lim S."/>
            <person name="Beck D.A."/>
            <person name="Glavina Del Rio T."/>
            <person name="Nolan M."/>
            <person name="Mavromatis K."/>
            <person name="Huntemann M."/>
            <person name="Lucas S."/>
            <person name="Lidstrom M.E."/>
            <person name="Ivanova N."/>
            <person name="Chistoserdova L."/>
        </authorList>
    </citation>
    <scope>NUCLEOTIDE SEQUENCE [LARGE SCALE GENOMIC DNA]</scope>
    <source>
        <strain evidence="2 3">301</strain>
    </source>
</reference>
<proteinExistence type="predicted"/>
<dbReference type="PANTHER" id="PTHR43685:SF2">
    <property type="entry name" value="GLYCOSYLTRANSFERASE 2-LIKE DOMAIN-CONTAINING PROTEIN"/>
    <property type="match status" value="1"/>
</dbReference>
<keyword evidence="3" id="KW-1185">Reference proteome</keyword>
<dbReference type="InterPro" id="IPR029044">
    <property type="entry name" value="Nucleotide-diphossugar_trans"/>
</dbReference>
<dbReference type="Proteomes" id="UP000000383">
    <property type="component" value="Chromosome"/>
</dbReference>
<dbReference type="EMBL" id="CP002056">
    <property type="protein sequence ID" value="ADI29628.1"/>
    <property type="molecule type" value="Genomic_DNA"/>
</dbReference>
<dbReference type="STRING" id="666681.M301_1244"/>
<protein>
    <submittedName>
        <fullName evidence="2">Glycosyl transferase family 2</fullName>
    </submittedName>
</protein>
<reference evidence="3" key="1">
    <citation type="submission" date="2010-05" db="EMBL/GenBank/DDBJ databases">
        <title>Complete sequence of Methylotenera sp. 301.</title>
        <authorList>
            <person name="Lucas S."/>
            <person name="Copeland A."/>
            <person name="Lapidus A."/>
            <person name="Cheng J.-F."/>
            <person name="Bruce D."/>
            <person name="Goodwin L."/>
            <person name="Pitluck S."/>
            <person name="Clum A."/>
            <person name="Land M."/>
            <person name="Hauser L."/>
            <person name="Kyrpides N."/>
            <person name="Ivanova N."/>
            <person name="Chistoservova L."/>
            <person name="Kalyuzhnaya M."/>
            <person name="Woyke T."/>
        </authorList>
    </citation>
    <scope>NUCLEOTIDE SEQUENCE [LARGE SCALE GENOMIC DNA]</scope>
    <source>
        <strain evidence="3">301</strain>
    </source>
</reference>
<dbReference type="SUPFAM" id="SSF53448">
    <property type="entry name" value="Nucleotide-diphospho-sugar transferases"/>
    <property type="match status" value="1"/>
</dbReference>
<dbReference type="HOGENOM" id="CLU_025996_2_1_4"/>
<dbReference type="KEGG" id="meh:M301_1244"/>
<evidence type="ECO:0000313" key="2">
    <source>
        <dbReference type="EMBL" id="ADI29628.1"/>
    </source>
</evidence>